<keyword evidence="3" id="KW-0012">Acyltransferase</keyword>
<dbReference type="GO" id="GO:0008080">
    <property type="term" value="F:N-acetyltransferase activity"/>
    <property type="evidence" value="ECO:0007669"/>
    <property type="project" value="InterPro"/>
</dbReference>
<evidence type="ECO:0000313" key="5">
    <source>
        <dbReference type="EMBL" id="KAK9825446.1"/>
    </source>
</evidence>
<evidence type="ECO:0000259" key="4">
    <source>
        <dbReference type="PROSITE" id="PS51186"/>
    </source>
</evidence>
<sequence length="196" mass="21851">MLVNFNLTITGERVVLVPYRQEHVPVYHEWMENPALQEATASEPLTIEEEYEMQRSWARDSNKCTFVVLDRALPDIPGTGRHGGGMAGDVNLFFNDPDNRSAAEIEIMIAEPHSRRRGLGREALELFMAFAVHTLGVTSFRAKIGETNSASLHLFTQLGFAEASRSSVFQEITMEFNALDAGALAPWARADLLWVG</sequence>
<organism evidence="5 6">
    <name type="scientific">Elliptochloris bilobata</name>
    <dbReference type="NCBI Taxonomy" id="381761"/>
    <lineage>
        <taxon>Eukaryota</taxon>
        <taxon>Viridiplantae</taxon>
        <taxon>Chlorophyta</taxon>
        <taxon>core chlorophytes</taxon>
        <taxon>Trebouxiophyceae</taxon>
        <taxon>Trebouxiophyceae incertae sedis</taxon>
        <taxon>Elliptochloris clade</taxon>
        <taxon>Elliptochloris</taxon>
    </lineage>
</organism>
<dbReference type="SUPFAM" id="SSF55729">
    <property type="entry name" value="Acyl-CoA N-acyltransferases (Nat)"/>
    <property type="match status" value="1"/>
</dbReference>
<proteinExistence type="inferred from homology"/>
<dbReference type="InterPro" id="IPR016181">
    <property type="entry name" value="Acyl_CoA_acyltransferase"/>
</dbReference>
<dbReference type="Gene3D" id="3.40.630.30">
    <property type="match status" value="1"/>
</dbReference>
<feature type="domain" description="N-acetyltransferase" evidence="4">
    <location>
        <begin position="34"/>
        <end position="179"/>
    </location>
</feature>
<evidence type="ECO:0000256" key="2">
    <source>
        <dbReference type="ARBA" id="ARBA00022679"/>
    </source>
</evidence>
<evidence type="ECO:0000313" key="6">
    <source>
        <dbReference type="Proteomes" id="UP001445335"/>
    </source>
</evidence>
<comment type="similarity">
    <text evidence="1">Belongs to the acetyltransferase family. GNAT subfamily.</text>
</comment>
<dbReference type="Proteomes" id="UP001445335">
    <property type="component" value="Unassembled WGS sequence"/>
</dbReference>
<dbReference type="AlphaFoldDB" id="A0AAW1QVB3"/>
<keyword evidence="6" id="KW-1185">Reference proteome</keyword>
<dbReference type="PANTHER" id="PTHR13256">
    <property type="entry name" value="N-ACETYLTRANSFERASE 9"/>
    <property type="match status" value="1"/>
</dbReference>
<dbReference type="InterPro" id="IPR000182">
    <property type="entry name" value="GNAT_dom"/>
</dbReference>
<evidence type="ECO:0000256" key="1">
    <source>
        <dbReference type="ARBA" id="ARBA00009342"/>
    </source>
</evidence>
<name>A0AAW1QVB3_9CHLO</name>
<dbReference type="PANTHER" id="PTHR13256:SF16">
    <property type="entry name" value="ALPHA_BETA-TUBULIN-N-ACETYLTRANSFERASE 9"/>
    <property type="match status" value="1"/>
</dbReference>
<protein>
    <recommendedName>
        <fullName evidence="4">N-acetyltransferase domain-containing protein</fullName>
    </recommendedName>
</protein>
<dbReference type="PROSITE" id="PS51186">
    <property type="entry name" value="GNAT"/>
    <property type="match status" value="1"/>
</dbReference>
<comment type="caution">
    <text evidence="5">The sequence shown here is derived from an EMBL/GenBank/DDBJ whole genome shotgun (WGS) entry which is preliminary data.</text>
</comment>
<dbReference type="EMBL" id="JALJOU010000073">
    <property type="protein sequence ID" value="KAK9825446.1"/>
    <property type="molecule type" value="Genomic_DNA"/>
</dbReference>
<dbReference type="Pfam" id="PF13302">
    <property type="entry name" value="Acetyltransf_3"/>
    <property type="match status" value="1"/>
</dbReference>
<gene>
    <name evidence="5" type="ORF">WJX81_000479</name>
</gene>
<evidence type="ECO:0000256" key="3">
    <source>
        <dbReference type="ARBA" id="ARBA00023315"/>
    </source>
</evidence>
<reference evidence="5 6" key="1">
    <citation type="journal article" date="2024" name="Nat. Commun.">
        <title>Phylogenomics reveals the evolutionary origins of lichenization in chlorophyte algae.</title>
        <authorList>
            <person name="Puginier C."/>
            <person name="Libourel C."/>
            <person name="Otte J."/>
            <person name="Skaloud P."/>
            <person name="Haon M."/>
            <person name="Grisel S."/>
            <person name="Petersen M."/>
            <person name="Berrin J.G."/>
            <person name="Delaux P.M."/>
            <person name="Dal Grande F."/>
            <person name="Keller J."/>
        </authorList>
    </citation>
    <scope>NUCLEOTIDE SEQUENCE [LARGE SCALE GENOMIC DNA]</scope>
    <source>
        <strain evidence="5 6">SAG 245.80</strain>
    </source>
</reference>
<accession>A0AAW1QVB3</accession>
<keyword evidence="2" id="KW-0808">Transferase</keyword>
<dbReference type="InterPro" id="IPR039135">
    <property type="entry name" value="NAT9-like"/>
</dbReference>